<evidence type="ECO:0000313" key="1">
    <source>
        <dbReference type="EMBL" id="QQP50487.1"/>
    </source>
</evidence>
<feature type="non-terminal residue" evidence="1">
    <location>
        <position position="139"/>
    </location>
</feature>
<proteinExistence type="predicted"/>
<sequence>MEEELEWTNKVSEIHHGRWMAAAMYVLKMTICGEDRVQMGRRQAKGLLDMANFIIYLYRQYWFAAPTAANALFLTLSLWNDLQKLSARDPPLSAKLKPILDHNTWYLTGRNVFYVLFSDLVDDVSKRKIADAMVMPENT</sequence>
<dbReference type="AlphaFoldDB" id="A0A7T8K864"/>
<dbReference type="EMBL" id="CP045896">
    <property type="protein sequence ID" value="QQP50487.1"/>
    <property type="molecule type" value="Genomic_DNA"/>
</dbReference>
<evidence type="ECO:0000313" key="2">
    <source>
        <dbReference type="Proteomes" id="UP000595437"/>
    </source>
</evidence>
<keyword evidence="2" id="KW-1185">Reference proteome</keyword>
<gene>
    <name evidence="1" type="ORF">FKW44_011501</name>
</gene>
<dbReference type="OrthoDB" id="8062152at2759"/>
<organism evidence="1 2">
    <name type="scientific">Caligus rogercresseyi</name>
    <name type="common">Sea louse</name>
    <dbReference type="NCBI Taxonomy" id="217165"/>
    <lineage>
        <taxon>Eukaryota</taxon>
        <taxon>Metazoa</taxon>
        <taxon>Ecdysozoa</taxon>
        <taxon>Arthropoda</taxon>
        <taxon>Crustacea</taxon>
        <taxon>Multicrustacea</taxon>
        <taxon>Hexanauplia</taxon>
        <taxon>Copepoda</taxon>
        <taxon>Siphonostomatoida</taxon>
        <taxon>Caligidae</taxon>
        <taxon>Caligus</taxon>
    </lineage>
</organism>
<reference evidence="2" key="1">
    <citation type="submission" date="2021-01" db="EMBL/GenBank/DDBJ databases">
        <title>Caligus Genome Assembly.</title>
        <authorList>
            <person name="Gallardo-Escarate C."/>
        </authorList>
    </citation>
    <scope>NUCLEOTIDE SEQUENCE [LARGE SCALE GENOMIC DNA]</scope>
</reference>
<dbReference type="Proteomes" id="UP000595437">
    <property type="component" value="Chromosome 7"/>
</dbReference>
<protein>
    <submittedName>
        <fullName evidence="1">Uncharacterized protein</fullName>
    </submittedName>
</protein>
<name>A0A7T8K864_CALRO</name>
<accession>A0A7T8K864</accession>